<gene>
    <name evidence="3" type="ORF">DDZ18_10975</name>
</gene>
<evidence type="ECO:0000313" key="4">
    <source>
        <dbReference type="Proteomes" id="UP000245168"/>
    </source>
</evidence>
<name>A0A2U2BRT2_9PROT</name>
<keyword evidence="2" id="KW-0472">Membrane</keyword>
<dbReference type="Proteomes" id="UP000245168">
    <property type="component" value="Unassembled WGS sequence"/>
</dbReference>
<evidence type="ECO:0000313" key="3">
    <source>
        <dbReference type="EMBL" id="PWE16723.1"/>
    </source>
</evidence>
<reference evidence="4" key="1">
    <citation type="submission" date="2018-05" db="EMBL/GenBank/DDBJ databases">
        <authorList>
            <person name="Liu B.-T."/>
        </authorList>
    </citation>
    <scope>NUCLEOTIDE SEQUENCE [LARGE SCALE GENOMIC DNA]</scope>
    <source>
        <strain evidence="4">WD6-1</strain>
    </source>
</reference>
<organism evidence="3 4">
    <name type="scientific">Marinicauda salina</name>
    <dbReference type="NCBI Taxonomy" id="2135793"/>
    <lineage>
        <taxon>Bacteria</taxon>
        <taxon>Pseudomonadati</taxon>
        <taxon>Pseudomonadota</taxon>
        <taxon>Alphaproteobacteria</taxon>
        <taxon>Maricaulales</taxon>
        <taxon>Maricaulaceae</taxon>
        <taxon>Marinicauda</taxon>
    </lineage>
</organism>
<comment type="caution">
    <text evidence="3">The sequence shown here is derived from an EMBL/GenBank/DDBJ whole genome shotgun (WGS) entry which is preliminary data.</text>
</comment>
<evidence type="ECO:0000256" key="2">
    <source>
        <dbReference type="SAM" id="Phobius"/>
    </source>
</evidence>
<dbReference type="EMBL" id="QEXV01000005">
    <property type="protein sequence ID" value="PWE16723.1"/>
    <property type="molecule type" value="Genomic_DNA"/>
</dbReference>
<dbReference type="RefSeq" id="WP_109253446.1">
    <property type="nucleotide sequence ID" value="NZ_QEXV01000005.1"/>
</dbReference>
<keyword evidence="2" id="KW-0812">Transmembrane</keyword>
<accession>A0A2U2BRT2</accession>
<proteinExistence type="predicted"/>
<protein>
    <submittedName>
        <fullName evidence="3">Uncharacterized protein</fullName>
    </submittedName>
</protein>
<keyword evidence="4" id="KW-1185">Reference proteome</keyword>
<evidence type="ECO:0000256" key="1">
    <source>
        <dbReference type="SAM" id="MobiDB-lite"/>
    </source>
</evidence>
<feature type="transmembrane region" description="Helical" evidence="2">
    <location>
        <begin position="39"/>
        <end position="62"/>
    </location>
</feature>
<feature type="region of interest" description="Disordered" evidence="1">
    <location>
        <begin position="70"/>
        <end position="102"/>
    </location>
</feature>
<dbReference type="AlphaFoldDB" id="A0A2U2BRT2"/>
<sequence length="102" mass="10856">MLRFLLVMLLVFFLPFAAWCVWRVVSPRAAGEGPPETPVQMLALAGAALAIIAMLGLAFLGARDGDSDGIYRPPSLQDGRIDPGGFDPAEDDDADPTREPTG</sequence>
<keyword evidence="2" id="KW-1133">Transmembrane helix</keyword>